<reference evidence="3 4" key="1">
    <citation type="journal article" date="2024" name="J Genomics">
        <title>Draft genome sequencing and assembly of Favolaschia claudopus CIRM-BRFM 2984 isolated from oak limbs.</title>
        <authorList>
            <person name="Navarro D."/>
            <person name="Drula E."/>
            <person name="Chaduli D."/>
            <person name="Cazenave R."/>
            <person name="Ahrendt S."/>
            <person name="Wang J."/>
            <person name="Lipzen A."/>
            <person name="Daum C."/>
            <person name="Barry K."/>
            <person name="Grigoriev I.V."/>
            <person name="Favel A."/>
            <person name="Rosso M.N."/>
            <person name="Martin F."/>
        </authorList>
    </citation>
    <scope>NUCLEOTIDE SEQUENCE [LARGE SCALE GENOMIC DNA]</scope>
    <source>
        <strain evidence="3 4">CIRM-BRFM 2984</strain>
    </source>
</reference>
<evidence type="ECO:0000256" key="1">
    <source>
        <dbReference type="SAM" id="MobiDB-lite"/>
    </source>
</evidence>
<sequence>MSQPSAAPEARPAKRQRVDDEEEGLTRSDIWHDDGSVVLRVERTLFRVHWTVLCLHSSVFRDLRGIPQPPEEPQIEGCPVVELHDDTQDITLFLTALYNPHRLSEEIMTLDFIGAIVRIGRKYDVQNLLKPVVQRLAREHPTTFENYEATTQVHRHTISWTSNQVSHYEGLIFDIVTLARANNLLTLLPCAYLRVVLFCDLAWILDGVTKDDGSKVTLSFQDQRACILGRQKLQQAQWEHEPFASWIRSSTPAAGCKRPEFCTRRLGVIYEAVVHNGMMLPPFLLVGYNILCTVCQPHHLRIMKDAREKMWQNLPTFFDLPPWADLKDGL</sequence>
<dbReference type="InterPro" id="IPR000210">
    <property type="entry name" value="BTB/POZ_dom"/>
</dbReference>
<dbReference type="Gene3D" id="3.30.710.10">
    <property type="entry name" value="Potassium Channel Kv1.1, Chain A"/>
    <property type="match status" value="1"/>
</dbReference>
<name>A0AAW0DMJ5_9AGAR</name>
<dbReference type="PROSITE" id="PS50097">
    <property type="entry name" value="BTB"/>
    <property type="match status" value="1"/>
</dbReference>
<evidence type="ECO:0000259" key="2">
    <source>
        <dbReference type="PROSITE" id="PS50097"/>
    </source>
</evidence>
<keyword evidence="4" id="KW-1185">Reference proteome</keyword>
<dbReference type="AlphaFoldDB" id="A0AAW0DMJ5"/>
<accession>A0AAW0DMJ5</accession>
<dbReference type="SUPFAM" id="SSF54695">
    <property type="entry name" value="POZ domain"/>
    <property type="match status" value="1"/>
</dbReference>
<dbReference type="Proteomes" id="UP001362999">
    <property type="component" value="Unassembled WGS sequence"/>
</dbReference>
<dbReference type="EMBL" id="JAWWNJ010000007">
    <property type="protein sequence ID" value="KAK7052254.1"/>
    <property type="molecule type" value="Genomic_DNA"/>
</dbReference>
<feature type="region of interest" description="Disordered" evidence="1">
    <location>
        <begin position="1"/>
        <end position="25"/>
    </location>
</feature>
<feature type="domain" description="BTB" evidence="2">
    <location>
        <begin position="35"/>
        <end position="99"/>
    </location>
</feature>
<evidence type="ECO:0000313" key="3">
    <source>
        <dbReference type="EMBL" id="KAK7052254.1"/>
    </source>
</evidence>
<gene>
    <name evidence="3" type="ORF">R3P38DRAFT_2859397</name>
</gene>
<evidence type="ECO:0000313" key="4">
    <source>
        <dbReference type="Proteomes" id="UP001362999"/>
    </source>
</evidence>
<proteinExistence type="predicted"/>
<protein>
    <submittedName>
        <fullName evidence="3">BTB domain-containing protein</fullName>
    </submittedName>
</protein>
<comment type="caution">
    <text evidence="3">The sequence shown here is derived from an EMBL/GenBank/DDBJ whole genome shotgun (WGS) entry which is preliminary data.</text>
</comment>
<dbReference type="InterPro" id="IPR011333">
    <property type="entry name" value="SKP1/BTB/POZ_sf"/>
</dbReference>
<organism evidence="3 4">
    <name type="scientific">Favolaschia claudopus</name>
    <dbReference type="NCBI Taxonomy" id="2862362"/>
    <lineage>
        <taxon>Eukaryota</taxon>
        <taxon>Fungi</taxon>
        <taxon>Dikarya</taxon>
        <taxon>Basidiomycota</taxon>
        <taxon>Agaricomycotina</taxon>
        <taxon>Agaricomycetes</taxon>
        <taxon>Agaricomycetidae</taxon>
        <taxon>Agaricales</taxon>
        <taxon>Marasmiineae</taxon>
        <taxon>Mycenaceae</taxon>
        <taxon>Favolaschia</taxon>
    </lineage>
</organism>